<proteinExistence type="predicted"/>
<dbReference type="PANTHER" id="PTHR36399">
    <property type="entry name" value="PHOTOSYNTHETIC NDH SUBUNIT OF SUBCOMPLEX B 5, CHLOROPLASTIC"/>
    <property type="match status" value="1"/>
</dbReference>
<name>A0A059BQW5_EUCGR</name>
<dbReference type="EMBL" id="KK198758">
    <property type="protein sequence ID" value="KCW68414.1"/>
    <property type="molecule type" value="Genomic_DNA"/>
</dbReference>
<dbReference type="PANTHER" id="PTHR36399:SF1">
    <property type="entry name" value="PHOTOSYNTHETIC NDH SUBUNIT OF SUBCOMPLEX B 5, CHLOROPLASTIC"/>
    <property type="match status" value="1"/>
</dbReference>
<reference evidence="1" key="1">
    <citation type="submission" date="2013-07" db="EMBL/GenBank/DDBJ databases">
        <title>The genome of Eucalyptus grandis.</title>
        <authorList>
            <person name="Schmutz J."/>
            <person name="Hayes R."/>
            <person name="Myburg A."/>
            <person name="Tuskan G."/>
            <person name="Grattapaglia D."/>
            <person name="Rokhsar D.S."/>
        </authorList>
    </citation>
    <scope>NUCLEOTIDE SEQUENCE</scope>
    <source>
        <tissue evidence="1">Leaf extractions</tissue>
    </source>
</reference>
<organism evidence="1">
    <name type="scientific">Eucalyptus grandis</name>
    <name type="common">Flooded gum</name>
    <dbReference type="NCBI Taxonomy" id="71139"/>
    <lineage>
        <taxon>Eukaryota</taxon>
        <taxon>Viridiplantae</taxon>
        <taxon>Streptophyta</taxon>
        <taxon>Embryophyta</taxon>
        <taxon>Tracheophyta</taxon>
        <taxon>Spermatophyta</taxon>
        <taxon>Magnoliopsida</taxon>
        <taxon>eudicotyledons</taxon>
        <taxon>Gunneridae</taxon>
        <taxon>Pentapetalae</taxon>
        <taxon>rosids</taxon>
        <taxon>malvids</taxon>
        <taxon>Myrtales</taxon>
        <taxon>Myrtaceae</taxon>
        <taxon>Myrtoideae</taxon>
        <taxon>Eucalypteae</taxon>
        <taxon>Eucalyptus</taxon>
    </lineage>
</organism>
<dbReference type="GO" id="GO:0006979">
    <property type="term" value="P:response to oxidative stress"/>
    <property type="evidence" value="ECO:0007669"/>
    <property type="project" value="InterPro"/>
</dbReference>
<dbReference type="STRING" id="71139.A0A059BQW5"/>
<gene>
    <name evidence="1" type="ORF">EUGRSUZ_F02062</name>
</gene>
<evidence type="ECO:0000313" key="1">
    <source>
        <dbReference type="EMBL" id="KCW68414.1"/>
    </source>
</evidence>
<dbReference type="InterPro" id="IPR034569">
    <property type="entry name" value="PNSB5"/>
</dbReference>
<accession>A0A059BQW5</accession>
<dbReference type="AlphaFoldDB" id="A0A059BQW5"/>
<dbReference type="GO" id="GO:0009507">
    <property type="term" value="C:chloroplast"/>
    <property type="evidence" value="ECO:0007669"/>
    <property type="project" value="InterPro"/>
</dbReference>
<protein>
    <submittedName>
        <fullName evidence="1">Uncharacterized protein</fullName>
    </submittedName>
</protein>
<sequence>MERGARDKLIADYNTMDIWDFNEKYGDLWDFTIIRDDITKRRPLTTPPWHLHGTTSRRFETLEAIDLARWRDWFILRVCGVFGSGDSAGNEDTKFSLGFCLPSLGPPSKNYV</sequence>
<dbReference type="InParanoid" id="A0A059BQW5"/>
<dbReference type="Gramene" id="KCW68414">
    <property type="protein sequence ID" value="KCW68414"/>
    <property type="gene ID" value="EUGRSUZ_F02062"/>
</dbReference>